<dbReference type="Pfam" id="PF14370">
    <property type="entry name" value="Topo_C_assoc"/>
    <property type="match status" value="1"/>
</dbReference>
<evidence type="ECO:0000256" key="6">
    <source>
        <dbReference type="PROSITE-ProRule" id="PRU01382"/>
    </source>
</evidence>
<feature type="compositionally biased region" description="Basic and acidic residues" evidence="9">
    <location>
        <begin position="785"/>
        <end position="798"/>
    </location>
</feature>
<evidence type="ECO:0000256" key="1">
    <source>
        <dbReference type="ARBA" id="ARBA00000213"/>
    </source>
</evidence>
<keyword evidence="3 6" id="KW-0799">Topoisomerase</keyword>
<dbReference type="FunFam" id="3.90.15.10:FF:000002">
    <property type="entry name" value="DNA topoisomerase I"/>
    <property type="match status" value="1"/>
</dbReference>
<evidence type="ECO:0000256" key="9">
    <source>
        <dbReference type="SAM" id="MobiDB-lite"/>
    </source>
</evidence>
<evidence type="ECO:0000313" key="14">
    <source>
        <dbReference type="Proteomes" id="UP000320475"/>
    </source>
</evidence>
<dbReference type="OrthoDB" id="47179at2759"/>
<dbReference type="InterPro" id="IPR008336">
    <property type="entry name" value="TopoI_DNA-bd_euk"/>
</dbReference>
<dbReference type="PANTHER" id="PTHR10290:SF3">
    <property type="entry name" value="DNA TOPOISOMERASE 1"/>
    <property type="match status" value="1"/>
</dbReference>
<keyword evidence="5 6" id="KW-0413">Isomerase</keyword>
<comment type="catalytic activity">
    <reaction evidence="1 6 7">
        <text>ATP-independent breakage of single-stranded DNA, followed by passage and rejoining.</text>
        <dbReference type="EC" id="5.6.2.1"/>
    </reaction>
</comment>
<feature type="active site" description="O-(3'-phospho-DNA)-tyrosine intermediate" evidence="6">
    <location>
        <position position="856"/>
    </location>
</feature>
<comment type="similarity">
    <text evidence="2 6 7">Belongs to the type IB topoisomerase family.</text>
</comment>
<evidence type="ECO:0000313" key="12">
    <source>
        <dbReference type="EMBL" id="TPX49949.1"/>
    </source>
</evidence>
<dbReference type="InterPro" id="IPR051062">
    <property type="entry name" value="Topoisomerase_IB"/>
</dbReference>
<dbReference type="CDD" id="cd00660">
    <property type="entry name" value="Topoisomer_IB_N"/>
    <property type="match status" value="1"/>
</dbReference>
<evidence type="ECO:0000256" key="2">
    <source>
        <dbReference type="ARBA" id="ARBA00006645"/>
    </source>
</evidence>
<feature type="domain" description="DNA topoisomerase I eukaryotic-type" evidence="10">
    <location>
        <begin position="442"/>
        <end position="870"/>
    </location>
</feature>
<dbReference type="Gene3D" id="2.170.11.10">
    <property type="entry name" value="DNA Topoisomerase I, domain 2"/>
    <property type="match status" value="1"/>
</dbReference>
<sequence>MQGDQENQENAASDVHADVKMMVDPPVQNGTDKGVADGSSDSDSDADVPLSRRSRKAPTVTDEDRDDEFDQSSSSEDADDEDDDYISGSPNANRRGTPRRKPAGRANRRTTNKRAISESSSVSSASVSSDGDVFLTRRKKPANTSAAKNASENGRTKKTPPNKKQKKAALSDGDKSADLKPGATTLLKEKATASKRKRSVKEEPVDSDDSDVPLAVKKQKKSESEVRDASDSDDSDVPLAAKIQKNASNAALKGKKATVKREDDAESGTPARKGRIKKQDEEEETYDWWNNMNQDKSIKWTTMQHNGVVFPPPYEPHSVKMLYDGKEVELEPAAEEVATWYAALVGTVWDENPRFRKNFFEDWMEILKESKKPCPIKEIEKCDFSPIIEHLNRLKEAKKNRTKEEKLKEKEAKAEIEKQYGIAVLDGRKEKIGNFRIEPPGLFRGRGEHPKTGRIKRRVRPEDVTLNLSEDAIVPPAPTGHKWAGVVHDNTKTWLATWKDIITDHKYVFLSDASSIKGQSDYKKFEKARELKKHIRRIRRDYESELKDKSMEARQRATAVYLIDKLALRAGNEKGEDEADTVGCCSLRYEHITLEPPNKVIFDFLGKDSIRYYNEVAVAEQVFKNLKIFKREPKAEGDPIFDRLDTSTLNRHLQKYQKGLTAKVFRTYNASWTFQQQLERTPADGTVQEKVLAYNRANREVAVLCNHQRTVSKSHGGQMSKLQDKVLALKYDRMKIKEEMLEIDPKLPKVRPELAKSESDLDDEFIERHEIFLREKAVEAAKKKFEKDNAKRKEKGEEPLSESEMPEPRVERRSLTLDKLEKTYSKVCERIEAAKMIIVDKDENKTTATGTSKINYIDPRISVAWCKKYDVPLEKVFNRTLIRKFKWAQMVDGEWEF</sequence>
<protein>
    <recommendedName>
        <fullName evidence="7">DNA topoisomerase I</fullName>
        <ecNumber evidence="7">5.6.2.1</ecNumber>
    </recommendedName>
    <alternativeName>
        <fullName evidence="7">DNA topoisomerase 1</fullName>
    </alternativeName>
</protein>
<evidence type="ECO:0000313" key="11">
    <source>
        <dbReference type="EMBL" id="TPX45423.1"/>
    </source>
</evidence>
<organism evidence="11 14">
    <name type="scientific">Synchytrium endobioticum</name>
    <dbReference type="NCBI Taxonomy" id="286115"/>
    <lineage>
        <taxon>Eukaryota</taxon>
        <taxon>Fungi</taxon>
        <taxon>Fungi incertae sedis</taxon>
        <taxon>Chytridiomycota</taxon>
        <taxon>Chytridiomycota incertae sedis</taxon>
        <taxon>Chytridiomycetes</taxon>
        <taxon>Synchytriales</taxon>
        <taxon>Synchytriaceae</taxon>
        <taxon>Synchytrium</taxon>
    </lineage>
</organism>
<feature type="region of interest" description="Disordered" evidence="9">
    <location>
        <begin position="1"/>
        <end position="283"/>
    </location>
</feature>
<dbReference type="AlphaFoldDB" id="A0A507D1T0"/>
<evidence type="ECO:0000256" key="5">
    <source>
        <dbReference type="ARBA" id="ARBA00023235"/>
    </source>
</evidence>
<dbReference type="VEuPathDB" id="FungiDB:SeMB42_g02427"/>
<keyword evidence="8" id="KW-0175">Coiled coil</keyword>
<gene>
    <name evidence="11" type="ORF">SeLEV6574_g03869</name>
    <name evidence="12" type="ORF">SeMB42_g02427</name>
</gene>
<keyword evidence="13" id="KW-1185">Reference proteome</keyword>
<evidence type="ECO:0000256" key="4">
    <source>
        <dbReference type="ARBA" id="ARBA00023125"/>
    </source>
</evidence>
<dbReference type="CDD" id="cd00659">
    <property type="entry name" value="Topo_IB_C"/>
    <property type="match status" value="1"/>
</dbReference>
<dbReference type="PROSITE" id="PS00176">
    <property type="entry name" value="TOPO_IB_1"/>
    <property type="match status" value="1"/>
</dbReference>
<dbReference type="SMART" id="SM00435">
    <property type="entry name" value="TOPEUc"/>
    <property type="match status" value="1"/>
</dbReference>
<keyword evidence="4 6" id="KW-0238">DNA-binding</keyword>
<dbReference type="PROSITE" id="PS52038">
    <property type="entry name" value="TOPO_IB_2"/>
    <property type="match status" value="1"/>
</dbReference>
<dbReference type="PRINTS" id="PR00416">
    <property type="entry name" value="EUTPISMRASEI"/>
</dbReference>
<dbReference type="EMBL" id="QEAN01000074">
    <property type="protein sequence ID" value="TPX49949.1"/>
    <property type="molecule type" value="Genomic_DNA"/>
</dbReference>
<dbReference type="InterPro" id="IPR025834">
    <property type="entry name" value="TopoI_C_dom"/>
</dbReference>
<evidence type="ECO:0000256" key="7">
    <source>
        <dbReference type="RuleBase" id="RU365101"/>
    </source>
</evidence>
<dbReference type="InterPro" id="IPR013500">
    <property type="entry name" value="TopoI_cat_euk"/>
</dbReference>
<dbReference type="GO" id="GO:0006260">
    <property type="term" value="P:DNA replication"/>
    <property type="evidence" value="ECO:0007669"/>
    <property type="project" value="TreeGrafter"/>
</dbReference>
<dbReference type="SUPFAM" id="SSF56741">
    <property type="entry name" value="Eukaryotic DNA topoisomerase I, N-terminal DNA-binding fragment"/>
    <property type="match status" value="1"/>
</dbReference>
<dbReference type="GO" id="GO:0003677">
    <property type="term" value="F:DNA binding"/>
    <property type="evidence" value="ECO:0007669"/>
    <property type="project" value="UniProtKB-UniRule"/>
</dbReference>
<evidence type="ECO:0000313" key="13">
    <source>
        <dbReference type="Proteomes" id="UP000317494"/>
    </source>
</evidence>
<feature type="compositionally biased region" description="Basic residues" evidence="9">
    <location>
        <begin position="156"/>
        <end position="167"/>
    </location>
</feature>
<evidence type="ECO:0000259" key="10">
    <source>
        <dbReference type="SMART" id="SM00435"/>
    </source>
</evidence>
<reference evidence="13 14" key="1">
    <citation type="journal article" date="2019" name="Sci. Rep.">
        <title>Comparative genomics of chytrid fungi reveal insights into the obligate biotrophic and pathogenic lifestyle of Synchytrium endobioticum.</title>
        <authorList>
            <person name="van de Vossenberg B.T.L.H."/>
            <person name="Warris S."/>
            <person name="Nguyen H.D.T."/>
            <person name="van Gent-Pelzer M.P.E."/>
            <person name="Joly D.L."/>
            <person name="van de Geest H.C."/>
            <person name="Bonants P.J.M."/>
            <person name="Smith D.S."/>
            <person name="Levesque C.A."/>
            <person name="van der Lee T.A.J."/>
        </authorList>
    </citation>
    <scope>NUCLEOTIDE SEQUENCE [LARGE SCALE GENOMIC DNA]</scope>
    <source>
        <strain evidence="11 14">LEV6574</strain>
        <strain evidence="12 13">MB42</strain>
    </source>
</reference>
<proteinExistence type="inferred from homology"/>
<evidence type="ECO:0000256" key="8">
    <source>
        <dbReference type="SAM" id="Coils"/>
    </source>
</evidence>
<dbReference type="Pfam" id="PF02919">
    <property type="entry name" value="Topoisom_I_N"/>
    <property type="match status" value="1"/>
</dbReference>
<dbReference type="Proteomes" id="UP000320475">
    <property type="component" value="Unassembled WGS sequence"/>
</dbReference>
<dbReference type="GO" id="GO:0006265">
    <property type="term" value="P:DNA topological change"/>
    <property type="evidence" value="ECO:0007669"/>
    <property type="project" value="UniProtKB-UniRule"/>
</dbReference>
<comment type="caution">
    <text evidence="11">The sequence shown here is derived from an EMBL/GenBank/DDBJ whole genome shotgun (WGS) entry which is preliminary data.</text>
</comment>
<dbReference type="GO" id="GO:0005730">
    <property type="term" value="C:nucleolus"/>
    <property type="evidence" value="ECO:0007669"/>
    <property type="project" value="TreeGrafter"/>
</dbReference>
<dbReference type="Proteomes" id="UP000317494">
    <property type="component" value="Unassembled WGS sequence"/>
</dbReference>
<feature type="compositionally biased region" description="Polar residues" evidence="9">
    <location>
        <begin position="142"/>
        <end position="153"/>
    </location>
</feature>
<dbReference type="InterPro" id="IPR011010">
    <property type="entry name" value="DNA_brk_join_enz"/>
</dbReference>
<dbReference type="InterPro" id="IPR001631">
    <property type="entry name" value="TopoI"/>
</dbReference>
<feature type="compositionally biased region" description="Polar residues" evidence="9">
    <location>
        <begin position="1"/>
        <end position="11"/>
    </location>
</feature>
<dbReference type="InterPro" id="IPR013034">
    <property type="entry name" value="DNA_topo_DNA_db_N_dom1"/>
</dbReference>
<dbReference type="STRING" id="286115.A0A507D1T0"/>
<dbReference type="EC" id="5.6.2.1" evidence="7"/>
<dbReference type="Pfam" id="PF01028">
    <property type="entry name" value="Topoisom_I"/>
    <property type="match status" value="1"/>
</dbReference>
<dbReference type="EMBL" id="QEAM01000141">
    <property type="protein sequence ID" value="TPX45423.1"/>
    <property type="molecule type" value="Genomic_DNA"/>
</dbReference>
<accession>A0A507D1T0</accession>
<dbReference type="GO" id="GO:0005694">
    <property type="term" value="C:chromosome"/>
    <property type="evidence" value="ECO:0007669"/>
    <property type="project" value="InterPro"/>
</dbReference>
<dbReference type="Gene3D" id="1.10.132.10">
    <property type="match status" value="1"/>
</dbReference>
<evidence type="ECO:0000256" key="3">
    <source>
        <dbReference type="ARBA" id="ARBA00023029"/>
    </source>
</evidence>
<feature type="compositionally biased region" description="Low complexity" evidence="9">
    <location>
        <begin position="117"/>
        <end position="129"/>
    </location>
</feature>
<feature type="compositionally biased region" description="Acidic residues" evidence="9">
    <location>
        <begin position="61"/>
        <end position="85"/>
    </location>
</feature>
<dbReference type="GO" id="GO:0007059">
    <property type="term" value="P:chromosome segregation"/>
    <property type="evidence" value="ECO:0007669"/>
    <property type="project" value="TreeGrafter"/>
</dbReference>
<dbReference type="InterPro" id="IPR018521">
    <property type="entry name" value="TopoIB_AS"/>
</dbReference>
<name>A0A507D1T0_9FUNG</name>
<dbReference type="InterPro" id="IPR013499">
    <property type="entry name" value="TopoI_euk"/>
</dbReference>
<feature type="compositionally biased region" description="Basic and acidic residues" evidence="9">
    <location>
        <begin position="221"/>
        <end position="230"/>
    </location>
</feature>
<dbReference type="SUPFAM" id="SSF56349">
    <property type="entry name" value="DNA breaking-rejoining enzymes"/>
    <property type="match status" value="1"/>
</dbReference>
<dbReference type="InterPro" id="IPR013030">
    <property type="entry name" value="DNA_topo_DNA_db_N_dom2"/>
</dbReference>
<feature type="region of interest" description="Disordered" evidence="9">
    <location>
        <begin position="785"/>
        <end position="812"/>
    </location>
</feature>
<dbReference type="PANTHER" id="PTHR10290">
    <property type="entry name" value="DNA TOPOISOMERASE I"/>
    <property type="match status" value="1"/>
</dbReference>
<feature type="compositionally biased region" description="Basic residues" evidence="9">
    <location>
        <begin position="96"/>
        <end position="112"/>
    </location>
</feature>
<dbReference type="InterPro" id="IPR036202">
    <property type="entry name" value="TopoI_DNA-bd_euk_N_sf"/>
</dbReference>
<dbReference type="InterPro" id="IPR014727">
    <property type="entry name" value="TopoI_cat_a/b-sub_euk"/>
</dbReference>
<dbReference type="InterPro" id="IPR014711">
    <property type="entry name" value="TopoI_cat_a-hlx-sub_euk"/>
</dbReference>
<comment type="function">
    <text evidence="7">Releases the supercoiling and torsional tension of DNA introduced during the DNA replication and transcription by transiently cleaving and rejoining one strand of the DNA duplex. Introduces a single-strand break via transesterification at the specific target site 5'-[CT]CCTTp site in duplex DNA. The scissile phosphodiester is attacked by the catalytic tyrosine of the enzyme, resulting in the formation of a DNA-(3'-phosphotyrosyl)-enzyme intermediate and the expulsion of a 5'-OH DNA strand. The free DNA strand then undergoes passage around the unbroken strand thus removing DNA supercoils. Finally, in the religation step, the DNA 5'-OH attacks the covalent intermediate to expel the active-site tyrosine and restore the DNA phosphodiester backbone.</text>
</comment>
<dbReference type="Gene3D" id="1.10.10.41">
    <property type="entry name" value="Yeast DNA topoisomerase - domain 1"/>
    <property type="match status" value="1"/>
</dbReference>
<dbReference type="Gene3D" id="3.90.15.10">
    <property type="entry name" value="Topoisomerase I, Chain A, domain 3"/>
    <property type="match status" value="1"/>
</dbReference>
<dbReference type="GO" id="GO:0003917">
    <property type="term" value="F:DNA topoisomerase type I (single strand cut, ATP-independent) activity"/>
    <property type="evidence" value="ECO:0007669"/>
    <property type="project" value="UniProtKB-UniRule"/>
</dbReference>
<feature type="coiled-coil region" evidence="8">
    <location>
        <begin position="387"/>
        <end position="419"/>
    </location>
</feature>